<proteinExistence type="inferred from homology"/>
<evidence type="ECO:0000313" key="10">
    <source>
        <dbReference type="EMBL" id="SPD06277.1"/>
    </source>
</evidence>
<gene>
    <name evidence="10" type="ORF">FSB_LOCUS34159</name>
</gene>
<dbReference type="Gene3D" id="3.60.10.10">
    <property type="entry name" value="Endonuclease/exonuclease/phosphatase"/>
    <property type="match status" value="1"/>
</dbReference>
<organism evidence="10">
    <name type="scientific">Fagus sylvatica</name>
    <name type="common">Beechnut</name>
    <dbReference type="NCBI Taxonomy" id="28930"/>
    <lineage>
        <taxon>Eukaryota</taxon>
        <taxon>Viridiplantae</taxon>
        <taxon>Streptophyta</taxon>
        <taxon>Embryophyta</taxon>
        <taxon>Tracheophyta</taxon>
        <taxon>Spermatophyta</taxon>
        <taxon>Magnoliopsida</taxon>
        <taxon>eudicotyledons</taxon>
        <taxon>Gunneridae</taxon>
        <taxon>Pentapetalae</taxon>
        <taxon>rosids</taxon>
        <taxon>fabids</taxon>
        <taxon>Fagales</taxon>
        <taxon>Fagaceae</taxon>
        <taxon>Fagus</taxon>
    </lineage>
</organism>
<keyword evidence="3" id="KW-0808">Transferase</keyword>
<dbReference type="Pfam" id="PF13966">
    <property type="entry name" value="zf-RVT"/>
    <property type="match status" value="1"/>
</dbReference>
<keyword evidence="5" id="KW-0804">Transcription</keyword>
<feature type="domain" description="RNA polymerase Rpb2" evidence="7">
    <location>
        <begin position="819"/>
        <end position="876"/>
    </location>
</feature>
<evidence type="ECO:0000259" key="7">
    <source>
        <dbReference type="Pfam" id="PF04565"/>
    </source>
</evidence>
<evidence type="ECO:0000256" key="2">
    <source>
        <dbReference type="ARBA" id="ARBA00022478"/>
    </source>
</evidence>
<dbReference type="EMBL" id="OIVN01002768">
    <property type="protein sequence ID" value="SPD06277.1"/>
    <property type="molecule type" value="Genomic_DNA"/>
</dbReference>
<evidence type="ECO:0000256" key="3">
    <source>
        <dbReference type="ARBA" id="ARBA00022679"/>
    </source>
</evidence>
<dbReference type="PANTHER" id="PTHR33116">
    <property type="entry name" value="REVERSE TRANSCRIPTASE ZINC-BINDING DOMAIN-CONTAINING PROTEIN-RELATED-RELATED"/>
    <property type="match status" value="1"/>
</dbReference>
<comment type="similarity">
    <text evidence="6">Belongs to the RNA polymerase beta chain family.</text>
</comment>
<sequence>MERKQEKCVKTEGDYVGNKRLELSGQLISLLFEDLFKSMIEEVKKTIDKTMAKPNRSSRLDPLQETKLDKVDGRVIHSIWGNRFVGWKVLNAVNTAGGVLLLWDKRVVDRVDSKVGIFSMSCRVVGRVYSMVLNGLVRACMARIGMIPGLSFGMSCRKFGISGLSREGFNLIDLPLNGGLYSWCNGSANPSMSRIDRVLVSTDWEEHYPDVVQKLLPKPISDHNPVLLEAGDMARGKSSFKFENMWLKVPDFVDKVQEWWSEYSYRVWNKLAFGDVGIKRQQLECELQAYDDKESLTSLSLEEHILHEVCIVELESVAHLEEVSWRQKSRILWLKEGDNNTKFFHKMANSHRRYNYMDKVKVDGVVFEEESEIREKVVHFYESLYQESETWRPMVDEIEFDVITANESALLERQFDKDEVERLLWKVEEEGLIRGFRAGCNAADGLLISHLLYVDNTILFCNADPDQLLYVWMVLTCFEAVTSLRVNMAKSEMVLVGEVQNISELSDSLCCHIGGLPLSYLGIPLGASYKAVAVWNPILEKLEHRLSGWQKLYLSKGGRLTLLKSTLSSLPTFFLSLFTIPMGVVRRIEKLRRDFLWGGLGDEVKHHLVGWDTVCTLKEAGGLGVRSLFLTNKALMGKWLWGFGLEEHHLWWRVLVAKFGYDLGGWRTKPIRGPHGCGLWKCIMSVWEDYFQHVEFVVGQGTRVDVVAEFFQFLHSHKVPIAAPNAAPDGLRWKLCKDGPFASRSFYYALIDRRGCSSEALELCLSYFPHPMGYAKAGGGLIIWVFVRGDSITAGLERTLSTGNFNVKRFRMDRKGMTQVLARLSFIAALGHMTRISPQFEKSRKVSGPRALQPSQWGMLCPCDTPEGEACGLIRHGLISRIYRILKRRVDPGASLAHCNNLVLGHFLVNQLHLGHVLPARGWAPIAHCLENMAVTKKPVVQELNAEMDATNEEEDQVRTVSFEEFEMLRRQVAALTEQLQRDKIPQSNQHATKFKNIFCHLITFRPLTETYTLLDLELLSGEELHTPNSFLVIFNGLILGKHRRPQHFAAAMRKLRRAGKIGEFVSVFVNEKQYLGLPLGAKFKETTIWNPIIEKMERRLAGWKRLYLSKGGKVTLIKSTLSNLPTYFLSLFPIPVDVARRLEKIQRDFLWSGLGEEFKYHLVSWSKICDPISNGGLVIQNLQRFNQALLGKWLWRYGSDHEALWRQVVDAKYGSMWGGWCSKEVRGTYGVSLWKNIRKEWGSFSMHLCWKVGNGIRIRFWHDRWCGEAPLKMSFPDLFSIARDKDAAIADIMSFGPSGLHWDLSFSWNVHDWELESLTSFMDLIYASSLNGMGEDCLCWDCPSNHTFAVKKYYHSLSPHSSISFPWKLIWKAKVPPRVAFFSWIASLGKALTTNNLRKRGLIILDWCCMCKRNGESVNHLPWLWIFGPWCLACLGFSGLCPNRCWICSVAGWGIGGGMNQF</sequence>
<dbReference type="Gene3D" id="3.90.1070.20">
    <property type="match status" value="1"/>
</dbReference>
<evidence type="ECO:0000259" key="9">
    <source>
        <dbReference type="Pfam" id="PF13966"/>
    </source>
</evidence>
<keyword evidence="2" id="KW-0240">DNA-directed RNA polymerase</keyword>
<dbReference type="GO" id="GO:0003899">
    <property type="term" value="F:DNA-directed RNA polymerase activity"/>
    <property type="evidence" value="ECO:0007669"/>
    <property type="project" value="UniProtKB-EC"/>
</dbReference>
<accession>A0A2N9GV79</accession>
<dbReference type="Gene3D" id="3.90.1100.10">
    <property type="match status" value="2"/>
</dbReference>
<feature type="domain" description="Reverse transcriptase zinc-binding" evidence="9">
    <location>
        <begin position="1349"/>
        <end position="1422"/>
    </location>
</feature>
<dbReference type="InterPro" id="IPR007645">
    <property type="entry name" value="RNA_pol_Rpb2_3"/>
</dbReference>
<feature type="domain" description="RNA polymerase Rpb2" evidence="8">
    <location>
        <begin position="1033"/>
        <end position="1074"/>
    </location>
</feature>
<dbReference type="SUPFAM" id="SSF64484">
    <property type="entry name" value="beta and beta-prime subunits of DNA dependent RNA-polymerase"/>
    <property type="match status" value="1"/>
</dbReference>
<protein>
    <recommendedName>
        <fullName evidence="1">DNA-directed RNA polymerase</fullName>
        <ecNumber evidence="1">2.7.7.6</ecNumber>
    </recommendedName>
</protein>
<evidence type="ECO:0000259" key="8">
    <source>
        <dbReference type="Pfam" id="PF04566"/>
    </source>
</evidence>
<reference evidence="10" key="1">
    <citation type="submission" date="2018-02" db="EMBL/GenBank/DDBJ databases">
        <authorList>
            <person name="Cohen D.B."/>
            <person name="Kent A.D."/>
        </authorList>
    </citation>
    <scope>NUCLEOTIDE SEQUENCE</scope>
</reference>
<dbReference type="GO" id="GO:0003677">
    <property type="term" value="F:DNA binding"/>
    <property type="evidence" value="ECO:0007669"/>
    <property type="project" value="InterPro"/>
</dbReference>
<dbReference type="InterPro" id="IPR007646">
    <property type="entry name" value="RNA_pol_Rpb2_4"/>
</dbReference>
<dbReference type="Pfam" id="PF04565">
    <property type="entry name" value="RNA_pol_Rpb2_3"/>
    <property type="match status" value="1"/>
</dbReference>
<evidence type="ECO:0000256" key="1">
    <source>
        <dbReference type="ARBA" id="ARBA00012418"/>
    </source>
</evidence>
<dbReference type="Pfam" id="PF04566">
    <property type="entry name" value="RNA_pol_Rpb2_4"/>
    <property type="match status" value="1"/>
</dbReference>
<dbReference type="EC" id="2.7.7.6" evidence="1"/>
<dbReference type="GO" id="GO:0000428">
    <property type="term" value="C:DNA-directed RNA polymerase complex"/>
    <property type="evidence" value="ECO:0007669"/>
    <property type="project" value="UniProtKB-KW"/>
</dbReference>
<keyword evidence="4" id="KW-0548">Nucleotidyltransferase</keyword>
<dbReference type="GO" id="GO:0006351">
    <property type="term" value="P:DNA-templated transcription"/>
    <property type="evidence" value="ECO:0007669"/>
    <property type="project" value="InterPro"/>
</dbReference>
<name>A0A2N9GV79_FAGSY</name>
<dbReference type="InterPro" id="IPR026960">
    <property type="entry name" value="RVT-Znf"/>
</dbReference>
<evidence type="ECO:0000256" key="6">
    <source>
        <dbReference type="RuleBase" id="RU000434"/>
    </source>
</evidence>
<dbReference type="SUPFAM" id="SSF56219">
    <property type="entry name" value="DNase I-like"/>
    <property type="match status" value="1"/>
</dbReference>
<dbReference type="InterPro" id="IPR036691">
    <property type="entry name" value="Endo/exonu/phosph_ase_sf"/>
</dbReference>
<evidence type="ECO:0000256" key="4">
    <source>
        <dbReference type="ARBA" id="ARBA00022695"/>
    </source>
</evidence>
<dbReference type="PANTHER" id="PTHR33116:SF78">
    <property type="entry name" value="OS12G0587133 PROTEIN"/>
    <property type="match status" value="1"/>
</dbReference>
<evidence type="ECO:0000256" key="5">
    <source>
        <dbReference type="ARBA" id="ARBA00023163"/>
    </source>
</evidence>